<dbReference type="SUPFAM" id="SSF51294">
    <property type="entry name" value="Hedgehog/intein (Hint) domain"/>
    <property type="match status" value="1"/>
</dbReference>
<evidence type="ECO:0008006" key="4">
    <source>
        <dbReference type="Google" id="ProtNLM"/>
    </source>
</evidence>
<proteinExistence type="predicted"/>
<feature type="compositionally biased region" description="Basic residues" evidence="1">
    <location>
        <begin position="222"/>
        <end position="232"/>
    </location>
</feature>
<organism evidence="2 3">
    <name type="scientific">Neisseria meningitidis serogroup C (strain 8013)</name>
    <dbReference type="NCBI Taxonomy" id="604162"/>
    <lineage>
        <taxon>Bacteria</taxon>
        <taxon>Pseudomonadati</taxon>
        <taxon>Pseudomonadota</taxon>
        <taxon>Betaproteobacteria</taxon>
        <taxon>Neisseriales</taxon>
        <taxon>Neisseriaceae</taxon>
        <taxon>Neisseria</taxon>
    </lineage>
</organism>
<dbReference type="AlphaFoldDB" id="A0A9K2KPG6"/>
<evidence type="ECO:0000313" key="3">
    <source>
        <dbReference type="Proteomes" id="UP000002076"/>
    </source>
</evidence>
<accession>A0A9K2KPG6</accession>
<dbReference type="Gene3D" id="2.170.16.10">
    <property type="entry name" value="Hedgehog/Intein (Hint) domain"/>
    <property type="match status" value="1"/>
</dbReference>
<dbReference type="KEGG" id="nmt:NMV_1750"/>
<dbReference type="CDD" id="cd00081">
    <property type="entry name" value="Hint"/>
    <property type="match status" value="1"/>
</dbReference>
<dbReference type="Pfam" id="PF07591">
    <property type="entry name" value="PT-HINT"/>
    <property type="match status" value="1"/>
</dbReference>
<dbReference type="RefSeq" id="WP_014574154.1">
    <property type="nucleotide sequence ID" value="NC_017501.1"/>
</dbReference>
<name>A0A9K2KPG6_NEIM8</name>
<reference evidence="2 3" key="1">
    <citation type="journal article" date="2009" name="Genome Biol.">
        <title>NeMeSys: a biological resource for narrowing the gap between sequence and function in the human pathogen Neisseria meningitidis.</title>
        <authorList>
            <person name="Rusniok C."/>
            <person name="Vallenet D."/>
            <person name="Floquet S."/>
            <person name="Ewles H."/>
            <person name="Mouze-Soulama C."/>
            <person name="Brown D."/>
            <person name="Lajus A."/>
            <person name="Buchrieser C."/>
            <person name="Medigue C."/>
            <person name="Glaser P."/>
            <person name="Pelicic V."/>
        </authorList>
    </citation>
    <scope>NUCLEOTIDE SEQUENCE [LARGE SCALE GENOMIC DNA]</scope>
    <source>
        <strain evidence="2 3">8013</strain>
    </source>
</reference>
<protein>
    <recommendedName>
        <fullName evidence="4">MafB-related protein</fullName>
    </recommendedName>
</protein>
<dbReference type="Proteomes" id="UP000002076">
    <property type="component" value="Chromosome"/>
</dbReference>
<sequence>MVRTADGYKAIAHIQAGDRVLSKDEASGETGYKPVTAQYGNLYQETVYIKVSDGIGNSQTLISNKIHPFYSDGKWIKAEDLKTGNRLLSESGKTQIVRNIIVKPTPLKAYNLTVANWHTYFVKSSQAETEGVWVHNDCPPYKRPNNATTKAQRESVQGKPCVEYGKLAEKMIADHKKPLVVEYYETGTIDKSKMRAIESVQPQCPTCSAKQGGRLSQYSKEQKRKLSNGNKK</sequence>
<feature type="region of interest" description="Disordered" evidence="1">
    <location>
        <begin position="204"/>
        <end position="232"/>
    </location>
</feature>
<dbReference type="EMBL" id="FM999788">
    <property type="protein sequence ID" value="CAX50561.1"/>
    <property type="molecule type" value="Genomic_DNA"/>
</dbReference>
<dbReference type="InterPro" id="IPR036844">
    <property type="entry name" value="Hint_dom_sf"/>
</dbReference>
<gene>
    <name evidence="2" type="ordered locus">NMV_1750</name>
</gene>
<evidence type="ECO:0000313" key="2">
    <source>
        <dbReference type="EMBL" id="CAX50561.1"/>
    </source>
</evidence>
<feature type="compositionally biased region" description="Polar residues" evidence="1">
    <location>
        <begin position="204"/>
        <end position="219"/>
    </location>
</feature>
<evidence type="ECO:0000256" key="1">
    <source>
        <dbReference type="SAM" id="MobiDB-lite"/>
    </source>
</evidence>